<dbReference type="GO" id="GO:0016887">
    <property type="term" value="F:ATP hydrolysis activity"/>
    <property type="evidence" value="ECO:0007669"/>
    <property type="project" value="InterPro"/>
</dbReference>
<dbReference type="PANTHER" id="PTHR34413">
    <property type="entry name" value="PROPHAGE TAIL FIBER ASSEMBLY PROTEIN HOMOLOG TFAE-RELATED-RELATED"/>
    <property type="match status" value="1"/>
</dbReference>
<dbReference type="Pfam" id="PF20454">
    <property type="entry name" value="GpA_nuclease"/>
    <property type="match status" value="1"/>
</dbReference>
<evidence type="ECO:0000259" key="2">
    <source>
        <dbReference type="Pfam" id="PF20454"/>
    </source>
</evidence>
<dbReference type="InterPro" id="IPR046453">
    <property type="entry name" value="GpA_ATPase"/>
</dbReference>
<dbReference type="GO" id="GO:0004519">
    <property type="term" value="F:endonuclease activity"/>
    <property type="evidence" value="ECO:0007669"/>
    <property type="project" value="InterPro"/>
</dbReference>
<dbReference type="GO" id="GO:0005524">
    <property type="term" value="F:ATP binding"/>
    <property type="evidence" value="ECO:0007669"/>
    <property type="project" value="InterPro"/>
</dbReference>
<dbReference type="InterPro" id="IPR051220">
    <property type="entry name" value="TFA_Chaperone"/>
</dbReference>
<gene>
    <name evidence="3" type="ORF">FDV58_37695</name>
</gene>
<dbReference type="AlphaFoldDB" id="A0A4U6RHA9"/>
<dbReference type="InterPro" id="IPR046454">
    <property type="entry name" value="GpA_endonuclease"/>
</dbReference>
<dbReference type="InterPro" id="IPR027417">
    <property type="entry name" value="P-loop_NTPase"/>
</dbReference>
<reference evidence="3 4" key="1">
    <citation type="submission" date="2019-05" db="EMBL/GenBank/DDBJ databases">
        <title>Draft Genome of Bradyrhizobium elkanii strain SEMIA 938, Used in Commercial Inoculants for Lupinus spp. in Brazil.</title>
        <authorList>
            <person name="Hungria M."/>
            <person name="Delamuta J.R.M."/>
            <person name="Ribeiro R.A."/>
            <person name="Nogueira M.A."/>
        </authorList>
    </citation>
    <scope>NUCLEOTIDE SEQUENCE [LARGE SCALE GENOMIC DNA]</scope>
    <source>
        <strain evidence="3 4">Semia 938</strain>
    </source>
</reference>
<dbReference type="RefSeq" id="WP_137483577.1">
    <property type="nucleotide sequence ID" value="NZ_SZZP01000038.1"/>
</dbReference>
<dbReference type="PANTHER" id="PTHR34413:SF2">
    <property type="entry name" value="PROPHAGE TAIL FIBER ASSEMBLY PROTEIN HOMOLOG TFAE-RELATED"/>
    <property type="match status" value="1"/>
</dbReference>
<comment type="caution">
    <text evidence="3">The sequence shown here is derived from an EMBL/GenBank/DDBJ whole genome shotgun (WGS) entry which is preliminary data.</text>
</comment>
<sequence length="605" mass="67316">MTDVATWADDAWRRGLAPEPPLTVSAWADAQRMLPDTASEPGPWRTDRTPYLRDVMDALSPSSPVERVVFMKGAQLGATEAGLNWLGYVIAHAPGLMLSVMPTTEAARRNVRTRVDPLIESTPAVRERVTKAKSRDPGNTATLKSFAGGQIAFVGANSAVGLRSTPARYLFLDEVDGYPHDADGEGDPVALAIQRTVTFRGRRKIFMVSTPTIEGASRISKAYAESDQRLFFVPCPICGAYQSLRWPQVRWDGDHRGGAWYQCAHCGDPIYERHKPRMLAQGEWRVTAAGDGRTAGFHLSALYSPFETWAEIAVEHGAVYRDPPRLQTWVNLKLGEPYEDRAAQIPEPARLMVRAESWGADVPDDVVVITAGVDVQQDRLECEIVGWGKGEESWSLEYHTLAGNPADGDVWTRLDVLLMAARRRRDGRMMHVMGAAVDTGNWSKLVYDFVTPRHSRRVWAIKGSSTAGAPIWPRRPSRPKPGRPPLYVVGVDAAKEVVMARLALDEPGPGFSHFPTDRDLDYFKMLTAERPIRRFVKGVAIREWKKAAFDRNEALDCRVYALAAFHGLRSYGLDLNREAERQAVIAEAAPSPAAPRVIRSKWMRR</sequence>
<dbReference type="Gene3D" id="3.40.50.300">
    <property type="entry name" value="P-loop containing nucleotide triphosphate hydrolases"/>
    <property type="match status" value="1"/>
</dbReference>
<dbReference type="EMBL" id="SZZP01000038">
    <property type="protein sequence ID" value="TKV73291.1"/>
    <property type="molecule type" value="Genomic_DNA"/>
</dbReference>
<protein>
    <submittedName>
        <fullName evidence="3">Phage terminase large subunit family protein</fullName>
    </submittedName>
</protein>
<dbReference type="Pfam" id="PF05876">
    <property type="entry name" value="GpA_ATPase"/>
    <property type="match status" value="1"/>
</dbReference>
<dbReference type="HAMAP" id="MF_04144">
    <property type="entry name" value="TERL_LAMBDA"/>
    <property type="match status" value="1"/>
</dbReference>
<organism evidence="3 4">
    <name type="scientific">Bradyrhizobium elkanii</name>
    <dbReference type="NCBI Taxonomy" id="29448"/>
    <lineage>
        <taxon>Bacteria</taxon>
        <taxon>Pseudomonadati</taxon>
        <taxon>Pseudomonadota</taxon>
        <taxon>Alphaproteobacteria</taxon>
        <taxon>Hyphomicrobiales</taxon>
        <taxon>Nitrobacteraceae</taxon>
        <taxon>Bradyrhizobium</taxon>
    </lineage>
</organism>
<dbReference type="Proteomes" id="UP000305095">
    <property type="component" value="Unassembled WGS sequence"/>
</dbReference>
<proteinExistence type="inferred from homology"/>
<dbReference type="InterPro" id="IPR008866">
    <property type="entry name" value="Phage_lambda_GpA-like"/>
</dbReference>
<feature type="domain" description="Terminase large subunit GpA endonuclease" evidence="2">
    <location>
        <begin position="294"/>
        <end position="566"/>
    </location>
</feature>
<accession>A0A4U6RHA9</accession>
<evidence type="ECO:0000313" key="3">
    <source>
        <dbReference type="EMBL" id="TKV73291.1"/>
    </source>
</evidence>
<evidence type="ECO:0000259" key="1">
    <source>
        <dbReference type="Pfam" id="PF05876"/>
    </source>
</evidence>
<feature type="domain" description="Phage terminase large subunit GpA ATPase" evidence="1">
    <location>
        <begin position="39"/>
        <end position="284"/>
    </location>
</feature>
<evidence type="ECO:0000313" key="4">
    <source>
        <dbReference type="Proteomes" id="UP000305095"/>
    </source>
</evidence>
<name>A0A4U6RHA9_BRAEL</name>